<feature type="compositionally biased region" description="Basic and acidic residues" evidence="1">
    <location>
        <begin position="1"/>
        <end position="17"/>
    </location>
</feature>
<proteinExistence type="predicted"/>
<dbReference type="KEGG" id="tbg:TbgDal_IX4930"/>
<feature type="region of interest" description="Disordered" evidence="1">
    <location>
        <begin position="1"/>
        <end position="32"/>
    </location>
</feature>
<dbReference type="EMBL" id="FN554972">
    <property type="protein sequence ID" value="CBH14417.1"/>
    <property type="molecule type" value="Genomic_DNA"/>
</dbReference>
<evidence type="ECO:0000256" key="1">
    <source>
        <dbReference type="SAM" id="MobiDB-lite"/>
    </source>
</evidence>
<name>C9ZYB8_TRYB9</name>
<accession>C9ZYB8</accession>
<dbReference type="Proteomes" id="UP000002316">
    <property type="component" value="Chromosome 9"/>
</dbReference>
<dbReference type="RefSeq" id="XP_011776683.1">
    <property type="nucleotide sequence ID" value="XM_011778381.1"/>
</dbReference>
<protein>
    <submittedName>
        <fullName evidence="2">Uncharacterized protein</fullName>
    </submittedName>
</protein>
<evidence type="ECO:0000313" key="3">
    <source>
        <dbReference type="Proteomes" id="UP000002316"/>
    </source>
</evidence>
<reference evidence="3" key="1">
    <citation type="journal article" date="2010" name="PLoS Negl. Trop. Dis.">
        <title>The genome sequence of Trypanosoma brucei gambiense, causative agent of chronic human african trypanosomiasis.</title>
        <authorList>
            <person name="Jackson A.P."/>
            <person name="Sanders M."/>
            <person name="Berry A."/>
            <person name="McQuillan J."/>
            <person name="Aslett M.A."/>
            <person name="Quail M.A."/>
            <person name="Chukualim B."/>
            <person name="Capewell P."/>
            <person name="MacLeod A."/>
            <person name="Melville S.E."/>
            <person name="Gibson W."/>
            <person name="Barry J.D."/>
            <person name="Berriman M."/>
            <person name="Hertz-Fowler C."/>
        </authorList>
    </citation>
    <scope>NUCLEOTIDE SEQUENCE [LARGE SCALE GENOMIC DNA]</scope>
    <source>
        <strain evidence="3">MHOM/CI/86/DAL972</strain>
    </source>
</reference>
<feature type="compositionally biased region" description="Low complexity" evidence="1">
    <location>
        <begin position="19"/>
        <end position="32"/>
    </location>
</feature>
<dbReference type="AlphaFoldDB" id="C9ZYB8"/>
<gene>
    <name evidence="2" type="ORF">TbgDal_IX4930</name>
</gene>
<sequence length="72" mass="7687">MGEHRTVASGGRCERQIRSPAETSTSSSTDSATPLVCFVSQGVHAHIAAATQPFSSHRFCWCGMSAQKGWCT</sequence>
<organism evidence="2 3">
    <name type="scientific">Trypanosoma brucei gambiense (strain MHOM/CI/86/DAL972)</name>
    <dbReference type="NCBI Taxonomy" id="679716"/>
    <lineage>
        <taxon>Eukaryota</taxon>
        <taxon>Discoba</taxon>
        <taxon>Euglenozoa</taxon>
        <taxon>Kinetoplastea</taxon>
        <taxon>Metakinetoplastina</taxon>
        <taxon>Trypanosomatida</taxon>
        <taxon>Trypanosomatidae</taxon>
        <taxon>Trypanosoma</taxon>
    </lineage>
</organism>
<dbReference type="GeneID" id="23860512"/>
<evidence type="ECO:0000313" key="2">
    <source>
        <dbReference type="EMBL" id="CBH14417.1"/>
    </source>
</evidence>